<keyword evidence="3" id="KW-1185">Reference proteome</keyword>
<protein>
    <submittedName>
        <fullName evidence="2">Uncharacterized protein</fullName>
    </submittedName>
</protein>
<dbReference type="HOGENOM" id="CLU_1917106_0_0_1"/>
<proteinExistence type="predicted"/>
<dbReference type="InParanoid" id="S8DY88"/>
<accession>S8DY88</accession>
<feature type="region of interest" description="Disordered" evidence="1">
    <location>
        <begin position="62"/>
        <end position="132"/>
    </location>
</feature>
<dbReference type="EMBL" id="KE504175">
    <property type="protein sequence ID" value="EPS97592.1"/>
    <property type="molecule type" value="Genomic_DNA"/>
</dbReference>
<name>S8DY88_FOMSC</name>
<dbReference type="AlphaFoldDB" id="S8DY88"/>
<feature type="region of interest" description="Disordered" evidence="1">
    <location>
        <begin position="1"/>
        <end position="29"/>
    </location>
</feature>
<evidence type="ECO:0000256" key="1">
    <source>
        <dbReference type="SAM" id="MobiDB-lite"/>
    </source>
</evidence>
<organism evidence="2 3">
    <name type="scientific">Fomitopsis schrenkii</name>
    <name type="common">Brown rot fungus</name>
    <dbReference type="NCBI Taxonomy" id="2126942"/>
    <lineage>
        <taxon>Eukaryota</taxon>
        <taxon>Fungi</taxon>
        <taxon>Dikarya</taxon>
        <taxon>Basidiomycota</taxon>
        <taxon>Agaricomycotina</taxon>
        <taxon>Agaricomycetes</taxon>
        <taxon>Polyporales</taxon>
        <taxon>Fomitopsis</taxon>
    </lineage>
</organism>
<evidence type="ECO:0000313" key="3">
    <source>
        <dbReference type="Proteomes" id="UP000015241"/>
    </source>
</evidence>
<dbReference type="Proteomes" id="UP000015241">
    <property type="component" value="Unassembled WGS sequence"/>
</dbReference>
<evidence type="ECO:0000313" key="2">
    <source>
        <dbReference type="EMBL" id="EPS97592.1"/>
    </source>
</evidence>
<sequence>MSPQPAPNAGKPLDEANTIDYDVLPDPWRLHPEETTTMEAPDMEASPPVGTTQVMGAVDHTGDVTMGGVEATADAPSSAPAAVGHENEAPHPPIVGRMRPQWDTRRKRAAKAHTARETAISRPLSDDEGSVI</sequence>
<feature type="compositionally biased region" description="Low complexity" evidence="1">
    <location>
        <begin position="71"/>
        <end position="82"/>
    </location>
</feature>
<gene>
    <name evidence="2" type="ORF">FOMPIDRAFT_1052351</name>
</gene>
<reference evidence="2 3" key="1">
    <citation type="journal article" date="2012" name="Science">
        <title>The Paleozoic origin of enzymatic lignin decomposition reconstructed from 31 fungal genomes.</title>
        <authorList>
            <person name="Floudas D."/>
            <person name="Binder M."/>
            <person name="Riley R."/>
            <person name="Barry K."/>
            <person name="Blanchette R.A."/>
            <person name="Henrissat B."/>
            <person name="Martinez A.T."/>
            <person name="Otillar R."/>
            <person name="Spatafora J.W."/>
            <person name="Yadav J.S."/>
            <person name="Aerts A."/>
            <person name="Benoit I."/>
            <person name="Boyd A."/>
            <person name="Carlson A."/>
            <person name="Copeland A."/>
            <person name="Coutinho P.M."/>
            <person name="de Vries R.P."/>
            <person name="Ferreira P."/>
            <person name="Findley K."/>
            <person name="Foster B."/>
            <person name="Gaskell J."/>
            <person name="Glotzer D."/>
            <person name="Gorecki P."/>
            <person name="Heitman J."/>
            <person name="Hesse C."/>
            <person name="Hori C."/>
            <person name="Igarashi K."/>
            <person name="Jurgens J.A."/>
            <person name="Kallen N."/>
            <person name="Kersten P."/>
            <person name="Kohler A."/>
            <person name="Kuees U."/>
            <person name="Kumar T.K.A."/>
            <person name="Kuo A."/>
            <person name="LaButti K."/>
            <person name="Larrondo L.F."/>
            <person name="Lindquist E."/>
            <person name="Ling A."/>
            <person name="Lombard V."/>
            <person name="Lucas S."/>
            <person name="Lundell T."/>
            <person name="Martin R."/>
            <person name="McLaughlin D.J."/>
            <person name="Morgenstern I."/>
            <person name="Morin E."/>
            <person name="Murat C."/>
            <person name="Nagy L.G."/>
            <person name="Nolan M."/>
            <person name="Ohm R.A."/>
            <person name="Patyshakuliyeva A."/>
            <person name="Rokas A."/>
            <person name="Ruiz-Duenas F.J."/>
            <person name="Sabat G."/>
            <person name="Salamov A."/>
            <person name="Samejima M."/>
            <person name="Schmutz J."/>
            <person name="Slot J.C."/>
            <person name="St John F."/>
            <person name="Stenlid J."/>
            <person name="Sun H."/>
            <person name="Sun S."/>
            <person name="Syed K."/>
            <person name="Tsang A."/>
            <person name="Wiebenga A."/>
            <person name="Young D."/>
            <person name="Pisabarro A."/>
            <person name="Eastwood D.C."/>
            <person name="Martin F."/>
            <person name="Cullen D."/>
            <person name="Grigoriev I.V."/>
            <person name="Hibbett D.S."/>
        </authorList>
    </citation>
    <scope>NUCLEOTIDE SEQUENCE</scope>
    <source>
        <strain evidence="3">FP-58527</strain>
    </source>
</reference>